<comment type="subcellular location">
    <subcellularLocation>
        <location evidence="1">Secreted</location>
    </subcellularLocation>
</comment>
<dbReference type="InterPro" id="IPR009003">
    <property type="entry name" value="Peptidase_S1_PA"/>
</dbReference>
<keyword evidence="3" id="KW-0645">Protease</keyword>
<dbReference type="FunFam" id="2.40.10.10:FF:000054">
    <property type="entry name" value="Complement C1r subcomponent"/>
    <property type="match status" value="1"/>
</dbReference>
<dbReference type="SUPFAM" id="SSF50494">
    <property type="entry name" value="Trypsin-like serine proteases"/>
    <property type="match status" value="1"/>
</dbReference>
<evidence type="ECO:0000256" key="6">
    <source>
        <dbReference type="ARBA" id="ARBA00022825"/>
    </source>
</evidence>
<reference evidence="11 12" key="1">
    <citation type="submission" date="2014-03" db="EMBL/GenBank/DDBJ databases">
        <title>Draft genome of the hookworm Oesophagostomum dentatum.</title>
        <authorList>
            <person name="Mitreva M."/>
        </authorList>
    </citation>
    <scope>NUCLEOTIDE SEQUENCE [LARGE SCALE GENOMIC DNA]</scope>
    <source>
        <strain evidence="11 12">OD-Hann</strain>
    </source>
</reference>
<sequence>MDKTASTTSPPVLIAIFLLCTLECGGVDSCQGDSGGPLACQNDNGPFVLAGVISWGDGCAQKGQPGIYTMVAPYLTWIQGILKQR</sequence>
<keyword evidence="8" id="KW-0325">Glycoprotein</keyword>
<dbReference type="InterPro" id="IPR050127">
    <property type="entry name" value="Serine_Proteases_S1"/>
</dbReference>
<evidence type="ECO:0000256" key="1">
    <source>
        <dbReference type="ARBA" id="ARBA00004613"/>
    </source>
</evidence>
<dbReference type="PANTHER" id="PTHR24264">
    <property type="entry name" value="TRYPSIN-RELATED"/>
    <property type="match status" value="1"/>
</dbReference>
<evidence type="ECO:0000256" key="2">
    <source>
        <dbReference type="ARBA" id="ARBA00022525"/>
    </source>
</evidence>
<keyword evidence="12" id="KW-1185">Reference proteome</keyword>
<dbReference type="InterPro" id="IPR001254">
    <property type="entry name" value="Trypsin_dom"/>
</dbReference>
<evidence type="ECO:0000256" key="5">
    <source>
        <dbReference type="ARBA" id="ARBA00022801"/>
    </source>
</evidence>
<feature type="chain" id="PRO_5002061352" description="Peptidase S1 domain-containing protein" evidence="9">
    <location>
        <begin position="27"/>
        <end position="85"/>
    </location>
</feature>
<name>A0A0B1T287_OESDE</name>
<evidence type="ECO:0000256" key="9">
    <source>
        <dbReference type="SAM" id="SignalP"/>
    </source>
</evidence>
<keyword evidence="5" id="KW-0378">Hydrolase</keyword>
<keyword evidence="7" id="KW-1015">Disulfide bond</keyword>
<dbReference type="Proteomes" id="UP000053660">
    <property type="component" value="Unassembled WGS sequence"/>
</dbReference>
<dbReference type="PANTHER" id="PTHR24264:SF54">
    <property type="entry name" value="PEPTIDASE S1 DOMAIN-CONTAINING PROTEIN"/>
    <property type="match status" value="1"/>
</dbReference>
<gene>
    <name evidence="11" type="ORF">OESDEN_08507</name>
</gene>
<evidence type="ECO:0000259" key="10">
    <source>
        <dbReference type="PROSITE" id="PS50240"/>
    </source>
</evidence>
<accession>A0A0B1T287</accession>
<evidence type="ECO:0000313" key="12">
    <source>
        <dbReference type="Proteomes" id="UP000053660"/>
    </source>
</evidence>
<dbReference type="Pfam" id="PF00089">
    <property type="entry name" value="Trypsin"/>
    <property type="match status" value="1"/>
</dbReference>
<protein>
    <recommendedName>
        <fullName evidence="10">Peptidase S1 domain-containing protein</fullName>
    </recommendedName>
</protein>
<evidence type="ECO:0000256" key="7">
    <source>
        <dbReference type="ARBA" id="ARBA00023157"/>
    </source>
</evidence>
<evidence type="ECO:0000256" key="4">
    <source>
        <dbReference type="ARBA" id="ARBA00022729"/>
    </source>
</evidence>
<feature type="signal peptide" evidence="9">
    <location>
        <begin position="1"/>
        <end position="26"/>
    </location>
</feature>
<dbReference type="Gene3D" id="2.40.10.10">
    <property type="entry name" value="Trypsin-like serine proteases"/>
    <property type="match status" value="1"/>
</dbReference>
<dbReference type="GO" id="GO:0006508">
    <property type="term" value="P:proteolysis"/>
    <property type="evidence" value="ECO:0007669"/>
    <property type="project" value="UniProtKB-KW"/>
</dbReference>
<keyword evidence="4 9" id="KW-0732">Signal</keyword>
<dbReference type="PROSITE" id="PS00135">
    <property type="entry name" value="TRYPSIN_SER"/>
    <property type="match status" value="1"/>
</dbReference>
<dbReference type="EMBL" id="KN551917">
    <property type="protein sequence ID" value="KHJ91623.1"/>
    <property type="molecule type" value="Genomic_DNA"/>
</dbReference>
<keyword evidence="2" id="KW-0964">Secreted</keyword>
<evidence type="ECO:0000256" key="3">
    <source>
        <dbReference type="ARBA" id="ARBA00022670"/>
    </source>
</evidence>
<dbReference type="InterPro" id="IPR033116">
    <property type="entry name" value="TRYPSIN_SER"/>
</dbReference>
<dbReference type="GO" id="GO:0004252">
    <property type="term" value="F:serine-type endopeptidase activity"/>
    <property type="evidence" value="ECO:0007669"/>
    <property type="project" value="InterPro"/>
</dbReference>
<dbReference type="PROSITE" id="PS50240">
    <property type="entry name" value="TRYPSIN_DOM"/>
    <property type="match status" value="1"/>
</dbReference>
<dbReference type="AlphaFoldDB" id="A0A0B1T287"/>
<proteinExistence type="predicted"/>
<keyword evidence="6" id="KW-0720">Serine protease</keyword>
<dbReference type="GO" id="GO:0005615">
    <property type="term" value="C:extracellular space"/>
    <property type="evidence" value="ECO:0007669"/>
    <property type="project" value="TreeGrafter"/>
</dbReference>
<organism evidence="11 12">
    <name type="scientific">Oesophagostomum dentatum</name>
    <name type="common">Nodular worm</name>
    <dbReference type="NCBI Taxonomy" id="61180"/>
    <lineage>
        <taxon>Eukaryota</taxon>
        <taxon>Metazoa</taxon>
        <taxon>Ecdysozoa</taxon>
        <taxon>Nematoda</taxon>
        <taxon>Chromadorea</taxon>
        <taxon>Rhabditida</taxon>
        <taxon>Rhabditina</taxon>
        <taxon>Rhabditomorpha</taxon>
        <taxon>Strongyloidea</taxon>
        <taxon>Strongylidae</taxon>
        <taxon>Oesophagostomum</taxon>
    </lineage>
</organism>
<dbReference type="OrthoDB" id="10012881at2759"/>
<evidence type="ECO:0000256" key="8">
    <source>
        <dbReference type="ARBA" id="ARBA00023180"/>
    </source>
</evidence>
<evidence type="ECO:0000313" key="11">
    <source>
        <dbReference type="EMBL" id="KHJ91623.1"/>
    </source>
</evidence>
<dbReference type="InterPro" id="IPR043504">
    <property type="entry name" value="Peptidase_S1_PA_chymotrypsin"/>
</dbReference>
<feature type="domain" description="Peptidase S1" evidence="10">
    <location>
        <begin position="11"/>
        <end position="83"/>
    </location>
</feature>